<dbReference type="EMBL" id="PYDT01000001">
    <property type="protein sequence ID" value="THU72597.1"/>
    <property type="molecule type" value="Genomic_DNA"/>
</dbReference>
<name>A0A4S8KBW4_MUSBA</name>
<proteinExistence type="predicted"/>
<accession>A0A4S8KBW4</accession>
<comment type="caution">
    <text evidence="1">The sequence shown here is derived from an EMBL/GenBank/DDBJ whole genome shotgun (WGS) entry which is preliminary data.</text>
</comment>
<reference evidence="1 2" key="1">
    <citation type="journal article" date="2019" name="Nat. Plants">
        <title>Genome sequencing of Musa balbisiana reveals subgenome evolution and function divergence in polyploid bananas.</title>
        <authorList>
            <person name="Yao X."/>
        </authorList>
    </citation>
    <scope>NUCLEOTIDE SEQUENCE [LARGE SCALE GENOMIC DNA]</scope>
    <source>
        <strain evidence="2">cv. DH-PKW</strain>
        <tissue evidence="1">Leaves</tissue>
    </source>
</reference>
<evidence type="ECO:0000313" key="1">
    <source>
        <dbReference type="EMBL" id="THU72597.1"/>
    </source>
</evidence>
<gene>
    <name evidence="1" type="ORF">C4D60_Mb04t13880</name>
</gene>
<dbReference type="AlphaFoldDB" id="A0A4S8KBW4"/>
<keyword evidence="2" id="KW-1185">Reference proteome</keyword>
<sequence>MLAKQLYCSSFVVLMDRAAKYLVWGQHYTMALIDRVYDASRVIERLGEANSNLHHEVEKLKSRSNPEVVVAAEQCASDLEEVYRLRAELKESQAHVQTLDDELLTLSWDIESAKSASWSAEEALKEERLGLPKKIEEVITEYKKSLRFELSLQRSG</sequence>
<protein>
    <submittedName>
        <fullName evidence="1">Uncharacterized protein</fullName>
    </submittedName>
</protein>
<organism evidence="1 2">
    <name type="scientific">Musa balbisiana</name>
    <name type="common">Banana</name>
    <dbReference type="NCBI Taxonomy" id="52838"/>
    <lineage>
        <taxon>Eukaryota</taxon>
        <taxon>Viridiplantae</taxon>
        <taxon>Streptophyta</taxon>
        <taxon>Embryophyta</taxon>
        <taxon>Tracheophyta</taxon>
        <taxon>Spermatophyta</taxon>
        <taxon>Magnoliopsida</taxon>
        <taxon>Liliopsida</taxon>
        <taxon>Zingiberales</taxon>
        <taxon>Musaceae</taxon>
        <taxon>Musa</taxon>
    </lineage>
</organism>
<evidence type="ECO:0000313" key="2">
    <source>
        <dbReference type="Proteomes" id="UP000317650"/>
    </source>
</evidence>
<dbReference type="Proteomes" id="UP000317650">
    <property type="component" value="Chromosome 4"/>
</dbReference>